<evidence type="ECO:0000313" key="2">
    <source>
        <dbReference type="EMBL" id="GMS93827.1"/>
    </source>
</evidence>
<proteinExistence type="predicted"/>
<feature type="transmembrane region" description="Helical" evidence="1">
    <location>
        <begin position="12"/>
        <end position="36"/>
    </location>
</feature>
<organism evidence="2 3">
    <name type="scientific">Pristionchus entomophagus</name>
    <dbReference type="NCBI Taxonomy" id="358040"/>
    <lineage>
        <taxon>Eukaryota</taxon>
        <taxon>Metazoa</taxon>
        <taxon>Ecdysozoa</taxon>
        <taxon>Nematoda</taxon>
        <taxon>Chromadorea</taxon>
        <taxon>Rhabditida</taxon>
        <taxon>Rhabditina</taxon>
        <taxon>Diplogasteromorpha</taxon>
        <taxon>Diplogasteroidea</taxon>
        <taxon>Neodiplogasteridae</taxon>
        <taxon>Pristionchus</taxon>
    </lineage>
</organism>
<dbReference type="Pfam" id="PF10326">
    <property type="entry name" value="7TM_GPCR_Str"/>
    <property type="match status" value="1"/>
</dbReference>
<dbReference type="Proteomes" id="UP001432027">
    <property type="component" value="Unassembled WGS sequence"/>
</dbReference>
<gene>
    <name evidence="2" type="ORF">PENTCL1PPCAC_16002</name>
</gene>
<feature type="non-terminal residue" evidence="2">
    <location>
        <position position="1"/>
    </location>
</feature>
<reference evidence="2" key="1">
    <citation type="submission" date="2023-10" db="EMBL/GenBank/DDBJ databases">
        <title>Genome assembly of Pristionchus species.</title>
        <authorList>
            <person name="Yoshida K."/>
            <person name="Sommer R.J."/>
        </authorList>
    </citation>
    <scope>NUCLEOTIDE SEQUENCE</scope>
    <source>
        <strain evidence="2">RS0144</strain>
    </source>
</reference>
<accession>A0AAV5THQ8</accession>
<keyword evidence="1" id="KW-0472">Membrane</keyword>
<keyword evidence="1" id="KW-0812">Transmembrane</keyword>
<dbReference type="EMBL" id="BTSX01000004">
    <property type="protein sequence ID" value="GMS93827.1"/>
    <property type="molecule type" value="Genomic_DNA"/>
</dbReference>
<evidence type="ECO:0008006" key="4">
    <source>
        <dbReference type="Google" id="ProtNLM"/>
    </source>
</evidence>
<dbReference type="InterPro" id="IPR019428">
    <property type="entry name" value="7TM_GPCR_serpentine_rcpt_Str"/>
</dbReference>
<keyword evidence="1" id="KW-1133">Transmembrane helix</keyword>
<comment type="caution">
    <text evidence="2">The sequence shown here is derived from an EMBL/GenBank/DDBJ whole genome shotgun (WGS) entry which is preliminary data.</text>
</comment>
<dbReference type="AlphaFoldDB" id="A0AAV5THQ8"/>
<keyword evidence="3" id="KW-1185">Reference proteome</keyword>
<name>A0AAV5THQ8_9BILA</name>
<evidence type="ECO:0000313" key="3">
    <source>
        <dbReference type="Proteomes" id="UP001432027"/>
    </source>
</evidence>
<evidence type="ECO:0000256" key="1">
    <source>
        <dbReference type="SAM" id="Phobius"/>
    </source>
</evidence>
<sequence>ISLPMAHLGLNVFPNLVPFSLTIFPILDALIVIFGVRSYRRALLSFLMPNRVHDSTQRLSLTIQASNISNIGTSSNHALHRGSW</sequence>
<protein>
    <recommendedName>
        <fullName evidence="4">G protein-coupled receptor</fullName>
    </recommendedName>
</protein>